<feature type="compositionally biased region" description="Acidic residues" evidence="3">
    <location>
        <begin position="246"/>
        <end position="259"/>
    </location>
</feature>
<protein>
    <recommendedName>
        <fullName evidence="2">Phosphoesterase</fullName>
        <ecNumber evidence="2">3.1.4.-</ecNumber>
    </recommendedName>
</protein>
<dbReference type="KEGG" id="pbor:BSF38_02888"/>
<feature type="region of interest" description="Disordered" evidence="3">
    <location>
        <begin position="227"/>
        <end position="259"/>
    </location>
</feature>
<dbReference type="InterPro" id="IPR050126">
    <property type="entry name" value="Ap4A_hydrolase"/>
</dbReference>
<dbReference type="STRING" id="1387353.BSF38_02888"/>
<dbReference type="OrthoDB" id="9800565at2"/>
<reference evidence="6" key="1">
    <citation type="submission" date="2016-12" db="EMBL/GenBank/DDBJ databases">
        <title>Comparative genomics of four Isosphaeraceae planctomycetes: a common pool of plasmids and glycoside hydrolase genes.</title>
        <authorList>
            <person name="Ivanova A."/>
        </authorList>
    </citation>
    <scope>NUCLEOTIDE SEQUENCE [LARGE SCALE GENOMIC DNA]</scope>
    <source>
        <strain evidence="6">PX4</strain>
    </source>
</reference>
<dbReference type="RefSeq" id="WP_083712944.1">
    <property type="nucleotide sequence ID" value="NZ_CP019082.1"/>
</dbReference>
<dbReference type="InterPro" id="IPR000979">
    <property type="entry name" value="Phosphodiesterase_MJ0936/Vps29"/>
</dbReference>
<dbReference type="PANTHER" id="PTHR42850:SF2">
    <property type="entry name" value="BLL5683 PROTEIN"/>
    <property type="match status" value="1"/>
</dbReference>
<dbReference type="Gene3D" id="3.60.21.10">
    <property type="match status" value="1"/>
</dbReference>
<evidence type="ECO:0000313" key="6">
    <source>
        <dbReference type="Proteomes" id="UP000186309"/>
    </source>
</evidence>
<dbReference type="GO" id="GO:0016791">
    <property type="term" value="F:phosphatase activity"/>
    <property type="evidence" value="ECO:0007669"/>
    <property type="project" value="TreeGrafter"/>
</dbReference>
<comment type="cofactor">
    <cofactor evidence="2">
        <name>a divalent metal cation</name>
        <dbReference type="ChEBI" id="CHEBI:60240"/>
    </cofactor>
</comment>
<dbReference type="PANTHER" id="PTHR42850">
    <property type="entry name" value="METALLOPHOSPHOESTERASE"/>
    <property type="match status" value="1"/>
</dbReference>
<dbReference type="GO" id="GO:0046872">
    <property type="term" value="F:metal ion binding"/>
    <property type="evidence" value="ECO:0007669"/>
    <property type="project" value="UniProtKB-KW"/>
</dbReference>
<accession>A0A1U7CR01</accession>
<comment type="similarity">
    <text evidence="1 2">Belongs to the metallophosphoesterase superfamily. YfcE family.</text>
</comment>
<keyword evidence="6" id="KW-1185">Reference proteome</keyword>
<dbReference type="Pfam" id="PF12850">
    <property type="entry name" value="Metallophos_2"/>
    <property type="match status" value="1"/>
</dbReference>
<proteinExistence type="inferred from homology"/>
<evidence type="ECO:0000256" key="3">
    <source>
        <dbReference type="SAM" id="MobiDB-lite"/>
    </source>
</evidence>
<dbReference type="GO" id="GO:0005737">
    <property type="term" value="C:cytoplasm"/>
    <property type="evidence" value="ECO:0007669"/>
    <property type="project" value="TreeGrafter"/>
</dbReference>
<dbReference type="Proteomes" id="UP000186309">
    <property type="component" value="Chromosome"/>
</dbReference>
<evidence type="ECO:0000256" key="1">
    <source>
        <dbReference type="ARBA" id="ARBA00008950"/>
    </source>
</evidence>
<dbReference type="SUPFAM" id="SSF56300">
    <property type="entry name" value="Metallo-dependent phosphatases"/>
    <property type="match status" value="1"/>
</dbReference>
<dbReference type="InterPro" id="IPR011152">
    <property type="entry name" value="Pesterase_MJ0912"/>
</dbReference>
<dbReference type="EC" id="3.1.4.-" evidence="2"/>
<dbReference type="PIRSF" id="PIRSF000883">
    <property type="entry name" value="Pesterase_MJ0912"/>
    <property type="match status" value="1"/>
</dbReference>
<dbReference type="AlphaFoldDB" id="A0A1U7CR01"/>
<sequence>MRILLVSDIHANWPALAAIDEPHDVCLCLGDLVDYGPDPARCVRWAMEHASYAVRGNHDHGVAQGIPVTGENSFRYLTRVTRPHMWDALDAGERRWLLQLPVTQRVTLGQKRFLLVHATPRDPLDEYLLRDEAGWARRLENVEADIVCVGHSHMQFKLKIGDKIVINPGSVGLPRDGDPRAAYAVIDDDRIELKRTAYPVEETLARIDAAPWPQRAKDMMSHVLRVGRLPAAPPERPTSTTGADPGDAEIDPEDAPIPV</sequence>
<gene>
    <name evidence="5" type="primary">yfcE</name>
    <name evidence="5" type="ORF">BSF38_02888</name>
</gene>
<organism evidence="5 6">
    <name type="scientific">Paludisphaera borealis</name>
    <dbReference type="NCBI Taxonomy" id="1387353"/>
    <lineage>
        <taxon>Bacteria</taxon>
        <taxon>Pseudomonadati</taxon>
        <taxon>Planctomycetota</taxon>
        <taxon>Planctomycetia</taxon>
        <taxon>Isosphaerales</taxon>
        <taxon>Isosphaeraceae</taxon>
        <taxon>Paludisphaera</taxon>
    </lineage>
</organism>
<dbReference type="NCBIfam" id="TIGR00040">
    <property type="entry name" value="yfcE"/>
    <property type="match status" value="1"/>
</dbReference>
<keyword evidence="5" id="KW-0378">Hydrolase</keyword>
<keyword evidence="2" id="KW-0479">Metal-binding</keyword>
<evidence type="ECO:0000256" key="2">
    <source>
        <dbReference type="RuleBase" id="RU362039"/>
    </source>
</evidence>
<dbReference type="InterPro" id="IPR024654">
    <property type="entry name" value="Calcineurin-like_PHP_lpxH"/>
</dbReference>
<evidence type="ECO:0000259" key="4">
    <source>
        <dbReference type="Pfam" id="PF12850"/>
    </source>
</evidence>
<feature type="domain" description="Calcineurin-like phosphoesterase" evidence="4">
    <location>
        <begin position="1"/>
        <end position="187"/>
    </location>
</feature>
<evidence type="ECO:0000313" key="5">
    <source>
        <dbReference type="EMBL" id="APW61374.1"/>
    </source>
</evidence>
<dbReference type="EMBL" id="CP019082">
    <property type="protein sequence ID" value="APW61374.1"/>
    <property type="molecule type" value="Genomic_DNA"/>
</dbReference>
<dbReference type="InterPro" id="IPR029052">
    <property type="entry name" value="Metallo-depent_PP-like"/>
</dbReference>
<name>A0A1U7CR01_9BACT</name>